<name>A0A2S3XBP0_PSEPU</name>
<dbReference type="RefSeq" id="WP_103444357.1">
    <property type="nucleotide sequence ID" value="NZ_JANHLG010000059.1"/>
</dbReference>
<dbReference type="Proteomes" id="UP000237378">
    <property type="component" value="Unassembled WGS sequence"/>
</dbReference>
<protein>
    <submittedName>
        <fullName evidence="1">Uncharacterized protein</fullName>
    </submittedName>
</protein>
<sequence>MTPDKKFVFAVFDELYGSNFERYKTSLSKPVNDDVDPYARARNSLAVLSDAQRADVFDFFKIIIADSASVVLGALDGVHFPNDLEGEFVVTCDGEEIQGDFMDIFIEKAQEENIYG</sequence>
<gene>
    <name evidence="1" type="ORF">BGP82_00510</name>
</gene>
<reference evidence="1 2" key="1">
    <citation type="submission" date="2016-08" db="EMBL/GenBank/DDBJ databases">
        <authorList>
            <person name="Seilhamer J.J."/>
        </authorList>
    </citation>
    <scope>NUCLEOTIDE SEQUENCE [LARGE SCALE GENOMIC DNA]</scope>
    <source>
        <strain evidence="1 2">KH-18-2</strain>
    </source>
</reference>
<comment type="caution">
    <text evidence="1">The sequence shown here is derived from an EMBL/GenBank/DDBJ whole genome shotgun (WGS) entry which is preliminary data.</text>
</comment>
<accession>A0A2S3XBP0</accession>
<dbReference type="EMBL" id="MING01000019">
    <property type="protein sequence ID" value="POG12980.1"/>
    <property type="molecule type" value="Genomic_DNA"/>
</dbReference>
<evidence type="ECO:0000313" key="1">
    <source>
        <dbReference type="EMBL" id="POG12980.1"/>
    </source>
</evidence>
<evidence type="ECO:0000313" key="2">
    <source>
        <dbReference type="Proteomes" id="UP000237378"/>
    </source>
</evidence>
<dbReference type="AlphaFoldDB" id="A0A2S3XBP0"/>
<organism evidence="1 2">
    <name type="scientific">Pseudomonas putida</name>
    <name type="common">Arthrobacter siderocapsulatus</name>
    <dbReference type="NCBI Taxonomy" id="303"/>
    <lineage>
        <taxon>Bacteria</taxon>
        <taxon>Pseudomonadati</taxon>
        <taxon>Pseudomonadota</taxon>
        <taxon>Gammaproteobacteria</taxon>
        <taxon>Pseudomonadales</taxon>
        <taxon>Pseudomonadaceae</taxon>
        <taxon>Pseudomonas</taxon>
    </lineage>
</organism>
<reference evidence="1 2" key="2">
    <citation type="submission" date="2018-03" db="EMBL/GenBank/DDBJ databases">
        <title>Draft genome of Pseudomonas putida strain KH-18-2.</title>
        <authorList>
            <person name="Yoshizawa S."/>
            <person name="Khan N.H."/>
            <person name="Nishimura M."/>
            <person name="Chiura H.X."/>
            <person name="Ogura Y."/>
            <person name="Hayashi T."/>
            <person name="Kogure K."/>
        </authorList>
    </citation>
    <scope>NUCLEOTIDE SEQUENCE [LARGE SCALE GENOMIC DNA]</scope>
    <source>
        <strain evidence="1 2">KH-18-2</strain>
    </source>
</reference>
<proteinExistence type="predicted"/>